<keyword evidence="4" id="KW-0378">Hydrolase</keyword>
<evidence type="ECO:0000313" key="8">
    <source>
        <dbReference type="Proteomes" id="UP000886523"/>
    </source>
</evidence>
<comment type="similarity">
    <text evidence="1 4">Belongs to the peptidase A1 family.</text>
</comment>
<dbReference type="Pfam" id="PF00026">
    <property type="entry name" value="Asp"/>
    <property type="match status" value="1"/>
</dbReference>
<feature type="active site" evidence="3">
    <location>
        <position position="324"/>
    </location>
</feature>
<feature type="signal peptide" evidence="5">
    <location>
        <begin position="1"/>
        <end position="20"/>
    </location>
</feature>
<keyword evidence="5" id="KW-0732">Signal</keyword>
<evidence type="ECO:0000256" key="3">
    <source>
        <dbReference type="PIRSR" id="PIRSR601461-1"/>
    </source>
</evidence>
<dbReference type="FunFam" id="2.40.70.10:FF:000008">
    <property type="entry name" value="Cathepsin D"/>
    <property type="match status" value="1"/>
</dbReference>
<evidence type="ECO:0000256" key="1">
    <source>
        <dbReference type="ARBA" id="ARBA00007447"/>
    </source>
</evidence>
<proteinExistence type="inferred from homology"/>
<comment type="caution">
    <text evidence="7">The sequence shown here is derived from an EMBL/GenBank/DDBJ whole genome shotgun (WGS) entry which is preliminary data.</text>
</comment>
<dbReference type="InterPro" id="IPR034164">
    <property type="entry name" value="Pepsin-like_dom"/>
</dbReference>
<dbReference type="InterPro" id="IPR021109">
    <property type="entry name" value="Peptidase_aspartic_dom_sf"/>
</dbReference>
<feature type="active site" evidence="3">
    <location>
        <position position="147"/>
    </location>
</feature>
<feature type="domain" description="Peptidase A1" evidence="6">
    <location>
        <begin position="129"/>
        <end position="437"/>
    </location>
</feature>
<dbReference type="PROSITE" id="PS51767">
    <property type="entry name" value="PEPTIDASE_A1"/>
    <property type="match status" value="1"/>
</dbReference>
<keyword evidence="4" id="KW-0645">Protease</keyword>
<evidence type="ECO:0000313" key="7">
    <source>
        <dbReference type="EMBL" id="KAF9509786.1"/>
    </source>
</evidence>
<name>A0A9P6AQ15_9AGAM</name>
<evidence type="ECO:0000256" key="2">
    <source>
        <dbReference type="ARBA" id="ARBA00022750"/>
    </source>
</evidence>
<dbReference type="Proteomes" id="UP000886523">
    <property type="component" value="Unassembled WGS sequence"/>
</dbReference>
<sequence length="446" mass="47564">MLKLVSTISILSILILDTSAAPGTPGTYVFTLDRRAHRTSSPTLDATNKIFDSNFAKKEIRSVLSKYQQAPKFLHGVQISPDRLASAGAKPVDAIPPPKSVPLDGAPNLAKQATVELTDYMSGTLDVLYYARMQFGTPAQTLTIDIDTGSADLWVPGGCDSCQTKEFIPSESTTFHGSSRPFTVFYGTGSVSGHLAQDRVAMGGLTVDRQDLGIITSQDDALAGSPTSGLIGMAFSNVAVSQKPTFFENLVKGDKLSAEMFSVHLARNQVSGSELCLGCMDMTKAMGPTQWVPLVSRSYWAIEVSGIQIMANATLPVQIIAAIDTGTTLIYVPDSIASALYRSIPGAKPADQYGDGFWTYPCSAALNLGFVIDGYAYTISPSDFNLGHTYANSPDCVGGILSLGDGFPSNFAILGDEFIKSWYTTFDYTDKGHVGFAPSINNRMGG</sequence>
<dbReference type="SUPFAM" id="SSF50630">
    <property type="entry name" value="Acid proteases"/>
    <property type="match status" value="1"/>
</dbReference>
<dbReference type="Gene3D" id="2.40.70.10">
    <property type="entry name" value="Acid Proteases"/>
    <property type="match status" value="2"/>
</dbReference>
<dbReference type="InterPro" id="IPR001969">
    <property type="entry name" value="Aspartic_peptidase_AS"/>
</dbReference>
<dbReference type="InterPro" id="IPR001461">
    <property type="entry name" value="Aspartic_peptidase_A1"/>
</dbReference>
<dbReference type="PANTHER" id="PTHR47966">
    <property type="entry name" value="BETA-SITE APP-CLEAVING ENZYME, ISOFORM A-RELATED"/>
    <property type="match status" value="1"/>
</dbReference>
<keyword evidence="2 4" id="KW-0064">Aspartyl protease</keyword>
<dbReference type="PANTHER" id="PTHR47966:SF51">
    <property type="entry name" value="BETA-SITE APP-CLEAVING ENZYME, ISOFORM A-RELATED"/>
    <property type="match status" value="1"/>
</dbReference>
<dbReference type="PRINTS" id="PR00792">
    <property type="entry name" value="PEPSIN"/>
</dbReference>
<dbReference type="OrthoDB" id="2747330at2759"/>
<accession>A0A9P6AQ15</accession>
<evidence type="ECO:0000256" key="4">
    <source>
        <dbReference type="RuleBase" id="RU000454"/>
    </source>
</evidence>
<dbReference type="CDD" id="cd05471">
    <property type="entry name" value="pepsin_like"/>
    <property type="match status" value="1"/>
</dbReference>
<dbReference type="AlphaFoldDB" id="A0A9P6AQ15"/>
<dbReference type="GO" id="GO:0004190">
    <property type="term" value="F:aspartic-type endopeptidase activity"/>
    <property type="evidence" value="ECO:0007669"/>
    <property type="project" value="UniProtKB-KW"/>
</dbReference>
<dbReference type="PROSITE" id="PS00141">
    <property type="entry name" value="ASP_PROTEASE"/>
    <property type="match status" value="1"/>
</dbReference>
<gene>
    <name evidence="7" type="ORF">BS47DRAFT_1332068</name>
</gene>
<evidence type="ECO:0000259" key="6">
    <source>
        <dbReference type="PROSITE" id="PS51767"/>
    </source>
</evidence>
<dbReference type="EMBL" id="MU129028">
    <property type="protein sequence ID" value="KAF9509786.1"/>
    <property type="molecule type" value="Genomic_DNA"/>
</dbReference>
<evidence type="ECO:0000256" key="5">
    <source>
        <dbReference type="SAM" id="SignalP"/>
    </source>
</evidence>
<organism evidence="7 8">
    <name type="scientific">Hydnum rufescens UP504</name>
    <dbReference type="NCBI Taxonomy" id="1448309"/>
    <lineage>
        <taxon>Eukaryota</taxon>
        <taxon>Fungi</taxon>
        <taxon>Dikarya</taxon>
        <taxon>Basidiomycota</taxon>
        <taxon>Agaricomycotina</taxon>
        <taxon>Agaricomycetes</taxon>
        <taxon>Cantharellales</taxon>
        <taxon>Hydnaceae</taxon>
        <taxon>Hydnum</taxon>
    </lineage>
</organism>
<keyword evidence="8" id="KW-1185">Reference proteome</keyword>
<feature type="chain" id="PRO_5040231787" description="Peptidase A1 domain-containing protein" evidence="5">
    <location>
        <begin position="21"/>
        <end position="446"/>
    </location>
</feature>
<reference evidence="7" key="1">
    <citation type="journal article" date="2020" name="Nat. Commun.">
        <title>Large-scale genome sequencing of mycorrhizal fungi provides insights into the early evolution of symbiotic traits.</title>
        <authorList>
            <person name="Miyauchi S."/>
            <person name="Kiss E."/>
            <person name="Kuo A."/>
            <person name="Drula E."/>
            <person name="Kohler A."/>
            <person name="Sanchez-Garcia M."/>
            <person name="Morin E."/>
            <person name="Andreopoulos B."/>
            <person name="Barry K.W."/>
            <person name="Bonito G."/>
            <person name="Buee M."/>
            <person name="Carver A."/>
            <person name="Chen C."/>
            <person name="Cichocki N."/>
            <person name="Clum A."/>
            <person name="Culley D."/>
            <person name="Crous P.W."/>
            <person name="Fauchery L."/>
            <person name="Girlanda M."/>
            <person name="Hayes R.D."/>
            <person name="Keri Z."/>
            <person name="LaButti K."/>
            <person name="Lipzen A."/>
            <person name="Lombard V."/>
            <person name="Magnuson J."/>
            <person name="Maillard F."/>
            <person name="Murat C."/>
            <person name="Nolan M."/>
            <person name="Ohm R.A."/>
            <person name="Pangilinan J."/>
            <person name="Pereira M.F."/>
            <person name="Perotto S."/>
            <person name="Peter M."/>
            <person name="Pfister S."/>
            <person name="Riley R."/>
            <person name="Sitrit Y."/>
            <person name="Stielow J.B."/>
            <person name="Szollosi G."/>
            <person name="Zifcakova L."/>
            <person name="Stursova M."/>
            <person name="Spatafora J.W."/>
            <person name="Tedersoo L."/>
            <person name="Vaario L.M."/>
            <person name="Yamada A."/>
            <person name="Yan M."/>
            <person name="Wang P."/>
            <person name="Xu J."/>
            <person name="Bruns T."/>
            <person name="Baldrian P."/>
            <person name="Vilgalys R."/>
            <person name="Dunand C."/>
            <person name="Henrissat B."/>
            <person name="Grigoriev I.V."/>
            <person name="Hibbett D."/>
            <person name="Nagy L.G."/>
            <person name="Martin F.M."/>
        </authorList>
    </citation>
    <scope>NUCLEOTIDE SEQUENCE</scope>
    <source>
        <strain evidence="7">UP504</strain>
    </source>
</reference>
<dbReference type="InterPro" id="IPR033121">
    <property type="entry name" value="PEPTIDASE_A1"/>
</dbReference>
<protein>
    <recommendedName>
        <fullName evidence="6">Peptidase A1 domain-containing protein</fullName>
    </recommendedName>
</protein>
<dbReference type="GO" id="GO:0006508">
    <property type="term" value="P:proteolysis"/>
    <property type="evidence" value="ECO:0007669"/>
    <property type="project" value="UniProtKB-KW"/>
</dbReference>